<accession>A0AAW1SJY4</accession>
<dbReference type="Pfam" id="PF00850">
    <property type="entry name" value="Hist_deacetyl"/>
    <property type="match status" value="1"/>
</dbReference>
<sequence length="750" mass="80866">MDFLDSFESDSEEEGSTSFPFHDACEAGNLGLLERLLASGQAMEQEAANHDFEIKLALEQRDRNACAPLHVAVLSGRTECAAALIAAGASLSKTCESSPVLHLAVCLGSQPSQLATAEELVKLLLKAGADSNAKDEHGRTALHWAAALGLHSICQMLISLQTEAPLTGPLEVAEDRVSQASVAISCQDKMGNSPLHLAAQHGQAAAVRLLLGYRRKLRPLTVAQRRGHQEVVSFLQQPRLHVEDVWKQDHLATLIIAPHACHQHHTCPEPISRATRDCPPENSQRLTVLAHPEQGILRSAEFKALQWEEECTAAPLADVLRVHDWNYVKHLQAKCNAIPAKAAAIGRLDMDTAISHASFATALVAAGHHSGPRGVVGSVNEPHGSHGFCLLNNLAIGAAYALNVHRSCVKKVALLDFDVHHGNGTQACISAVMPSTIKVPLKTPFSEGSQSFSYYRPWLGTEDAQNLLFASVQGYGLKSEAHRDAGWVYPGSGGTHDSRQASLAPGTSLPVDDAPEADAGPPNADADTTPSTPSRTAPEDPDAEFASPQDAPEPAPQHGPRIINVGLGVGRDAARWRRAWRDKIMPALLNFSPDLILVSAGFDAHRHDDINMRYIGLQERDFEWVTDQIVQMANACCPGRVVSALEGGYRIHGGIVSPFARSVAAHVRALSDPHKQRWTAEEARLEREREKAARIKLEAAKAAAAAQAVADHAVLLNDQPEQPSKRRRHAAKVDYAALDRQMKAESQAAS</sequence>
<feature type="domain" description="Histone deacetylase" evidence="4">
    <location>
        <begin position="280"/>
        <end position="652"/>
    </location>
</feature>
<dbReference type="InterPro" id="IPR037138">
    <property type="entry name" value="His_deacetylse_dom_sf"/>
</dbReference>
<dbReference type="GO" id="GO:0005737">
    <property type="term" value="C:cytoplasm"/>
    <property type="evidence" value="ECO:0007669"/>
    <property type="project" value="TreeGrafter"/>
</dbReference>
<dbReference type="InterPro" id="IPR023696">
    <property type="entry name" value="Ureohydrolase_dom_sf"/>
</dbReference>
<comment type="caution">
    <text evidence="5">The sequence shown here is derived from an EMBL/GenBank/DDBJ whole genome shotgun (WGS) entry which is preliminary data.</text>
</comment>
<name>A0AAW1SJY4_9CHLO</name>
<dbReference type="SMART" id="SM00248">
    <property type="entry name" value="ANK"/>
    <property type="match status" value="5"/>
</dbReference>
<feature type="coiled-coil region" evidence="2">
    <location>
        <begin position="675"/>
        <end position="705"/>
    </location>
</feature>
<dbReference type="PANTHER" id="PTHR10625:SF26">
    <property type="entry name" value="HISTONE DEACETYLASE DOMAIN-CONTAINING PROTEIN"/>
    <property type="match status" value="1"/>
</dbReference>
<protein>
    <recommendedName>
        <fullName evidence="4">Histone deacetylase domain-containing protein</fullName>
    </recommendedName>
</protein>
<proteinExistence type="predicted"/>
<dbReference type="GO" id="GO:0000118">
    <property type="term" value="C:histone deacetylase complex"/>
    <property type="evidence" value="ECO:0007669"/>
    <property type="project" value="TreeGrafter"/>
</dbReference>
<dbReference type="Gene3D" id="1.25.40.20">
    <property type="entry name" value="Ankyrin repeat-containing domain"/>
    <property type="match status" value="2"/>
</dbReference>
<keyword evidence="1" id="KW-0040">ANK repeat</keyword>
<dbReference type="AlphaFoldDB" id="A0AAW1SJY4"/>
<keyword evidence="2" id="KW-0175">Coiled coil</keyword>
<evidence type="ECO:0000256" key="2">
    <source>
        <dbReference type="SAM" id="Coils"/>
    </source>
</evidence>
<dbReference type="GO" id="GO:0040029">
    <property type="term" value="P:epigenetic regulation of gene expression"/>
    <property type="evidence" value="ECO:0007669"/>
    <property type="project" value="TreeGrafter"/>
</dbReference>
<dbReference type="SUPFAM" id="SSF52768">
    <property type="entry name" value="Arginase/deacetylase"/>
    <property type="match status" value="2"/>
</dbReference>
<reference evidence="5 6" key="1">
    <citation type="journal article" date="2024" name="Nat. Commun.">
        <title>Phylogenomics reveals the evolutionary origins of lichenization in chlorophyte algae.</title>
        <authorList>
            <person name="Puginier C."/>
            <person name="Libourel C."/>
            <person name="Otte J."/>
            <person name="Skaloud P."/>
            <person name="Haon M."/>
            <person name="Grisel S."/>
            <person name="Petersen M."/>
            <person name="Berrin J.G."/>
            <person name="Delaux P.M."/>
            <person name="Dal Grande F."/>
            <person name="Keller J."/>
        </authorList>
    </citation>
    <scope>NUCLEOTIDE SEQUENCE [LARGE SCALE GENOMIC DNA]</scope>
    <source>
        <strain evidence="5 6">SAG 2523</strain>
    </source>
</reference>
<evidence type="ECO:0000313" key="6">
    <source>
        <dbReference type="Proteomes" id="UP001485043"/>
    </source>
</evidence>
<dbReference type="Pfam" id="PF12796">
    <property type="entry name" value="Ank_2"/>
    <property type="match status" value="2"/>
</dbReference>
<dbReference type="InterPro" id="IPR023801">
    <property type="entry name" value="His_deacetylse_dom"/>
</dbReference>
<feature type="repeat" description="ANK" evidence="1">
    <location>
        <begin position="96"/>
        <end position="136"/>
    </location>
</feature>
<feature type="repeat" description="ANK" evidence="1">
    <location>
        <begin position="64"/>
        <end position="96"/>
    </location>
</feature>
<gene>
    <name evidence="5" type="ORF">WJX84_008602</name>
</gene>
<feature type="region of interest" description="Disordered" evidence="3">
    <location>
        <begin position="488"/>
        <end position="564"/>
    </location>
</feature>
<organism evidence="5 6">
    <name type="scientific">Apatococcus fuscideae</name>
    <dbReference type="NCBI Taxonomy" id="2026836"/>
    <lineage>
        <taxon>Eukaryota</taxon>
        <taxon>Viridiplantae</taxon>
        <taxon>Chlorophyta</taxon>
        <taxon>core chlorophytes</taxon>
        <taxon>Trebouxiophyceae</taxon>
        <taxon>Chlorellales</taxon>
        <taxon>Chlorellaceae</taxon>
        <taxon>Apatococcus</taxon>
    </lineage>
</organism>
<dbReference type="PANTHER" id="PTHR10625">
    <property type="entry name" value="HISTONE DEACETYLASE HDAC1-RELATED"/>
    <property type="match status" value="1"/>
</dbReference>
<evidence type="ECO:0000259" key="4">
    <source>
        <dbReference type="Pfam" id="PF00850"/>
    </source>
</evidence>
<evidence type="ECO:0000256" key="1">
    <source>
        <dbReference type="PROSITE-ProRule" id="PRU00023"/>
    </source>
</evidence>
<dbReference type="PROSITE" id="PS50297">
    <property type="entry name" value="ANK_REP_REGION"/>
    <property type="match status" value="2"/>
</dbReference>
<feature type="repeat" description="ANK" evidence="1">
    <location>
        <begin position="190"/>
        <end position="211"/>
    </location>
</feature>
<feature type="compositionally biased region" description="Polar residues" evidence="3">
    <location>
        <begin position="526"/>
        <end position="535"/>
    </location>
</feature>
<evidence type="ECO:0000313" key="5">
    <source>
        <dbReference type="EMBL" id="KAK9846133.1"/>
    </source>
</evidence>
<dbReference type="SUPFAM" id="SSF48403">
    <property type="entry name" value="Ankyrin repeat"/>
    <property type="match status" value="1"/>
</dbReference>
<dbReference type="GO" id="GO:0004407">
    <property type="term" value="F:histone deacetylase activity"/>
    <property type="evidence" value="ECO:0007669"/>
    <property type="project" value="TreeGrafter"/>
</dbReference>
<dbReference type="Proteomes" id="UP001485043">
    <property type="component" value="Unassembled WGS sequence"/>
</dbReference>
<dbReference type="InterPro" id="IPR036770">
    <property type="entry name" value="Ankyrin_rpt-contain_sf"/>
</dbReference>
<evidence type="ECO:0000256" key="3">
    <source>
        <dbReference type="SAM" id="MobiDB-lite"/>
    </source>
</evidence>
<dbReference type="EMBL" id="JALJOV010001559">
    <property type="protein sequence ID" value="KAK9846133.1"/>
    <property type="molecule type" value="Genomic_DNA"/>
</dbReference>
<dbReference type="PROSITE" id="PS50088">
    <property type="entry name" value="ANK_REPEAT"/>
    <property type="match status" value="3"/>
</dbReference>
<dbReference type="InterPro" id="IPR002110">
    <property type="entry name" value="Ankyrin_rpt"/>
</dbReference>
<dbReference type="Gene3D" id="3.40.800.20">
    <property type="entry name" value="Histone deacetylase domain"/>
    <property type="match status" value="1"/>
</dbReference>
<keyword evidence="6" id="KW-1185">Reference proteome</keyword>